<dbReference type="RefSeq" id="WP_397084208.1">
    <property type="nucleotide sequence ID" value="NZ_JBITGY010000006.1"/>
</dbReference>
<proteinExistence type="predicted"/>
<protein>
    <submittedName>
        <fullName evidence="1">YbaB/EbfC family nucleoid-associated protein</fullName>
    </submittedName>
</protein>
<reference evidence="1 2" key="1">
    <citation type="submission" date="2024-10" db="EMBL/GenBank/DDBJ databases">
        <title>The Natural Products Discovery Center: Release of the First 8490 Sequenced Strains for Exploring Actinobacteria Biosynthetic Diversity.</title>
        <authorList>
            <person name="Kalkreuter E."/>
            <person name="Kautsar S.A."/>
            <person name="Yang D."/>
            <person name="Bader C.D."/>
            <person name="Teijaro C.N."/>
            <person name="Fluegel L."/>
            <person name="Davis C.M."/>
            <person name="Simpson J.R."/>
            <person name="Lauterbach L."/>
            <person name="Steele A.D."/>
            <person name="Gui C."/>
            <person name="Meng S."/>
            <person name="Li G."/>
            <person name="Viehrig K."/>
            <person name="Ye F."/>
            <person name="Su P."/>
            <person name="Kiefer A.F."/>
            <person name="Nichols A."/>
            <person name="Cepeda A.J."/>
            <person name="Yan W."/>
            <person name="Fan B."/>
            <person name="Jiang Y."/>
            <person name="Adhikari A."/>
            <person name="Zheng C.-J."/>
            <person name="Schuster L."/>
            <person name="Cowan T.M."/>
            <person name="Smanski M.J."/>
            <person name="Chevrette M.G."/>
            <person name="De Carvalho L.P.S."/>
            <person name="Shen B."/>
        </authorList>
    </citation>
    <scope>NUCLEOTIDE SEQUENCE [LARGE SCALE GENOMIC DNA]</scope>
    <source>
        <strain evidence="1 2">NPDC050545</strain>
    </source>
</reference>
<dbReference type="Proteomes" id="UP001612741">
    <property type="component" value="Unassembled WGS sequence"/>
</dbReference>
<sequence>MKEVEAFGQGRIGDLDGLIRELDGWTGALNQALAELADSSLEGADPGEIVRARVSGAGRLQSLTIDTRKYRDLDHLALSQAVQEAVTAAKLAIGDRLTELTAGLAPATDDPGADPLAPYVDNVLRGE</sequence>
<dbReference type="InterPro" id="IPR004401">
    <property type="entry name" value="YbaB/EbfC"/>
</dbReference>
<accession>A0ABW7YWQ1</accession>
<dbReference type="SUPFAM" id="SSF82607">
    <property type="entry name" value="YbaB-like"/>
    <property type="match status" value="1"/>
</dbReference>
<dbReference type="Pfam" id="PF02575">
    <property type="entry name" value="YbaB_DNA_bd"/>
    <property type="match status" value="1"/>
</dbReference>
<comment type="caution">
    <text evidence="1">The sequence shown here is derived from an EMBL/GenBank/DDBJ whole genome shotgun (WGS) entry which is preliminary data.</text>
</comment>
<gene>
    <name evidence="1" type="ORF">ACIBG2_23455</name>
</gene>
<dbReference type="EMBL" id="JBITGY010000006">
    <property type="protein sequence ID" value="MFI6500355.1"/>
    <property type="molecule type" value="Genomic_DNA"/>
</dbReference>
<keyword evidence="2" id="KW-1185">Reference proteome</keyword>
<evidence type="ECO:0000313" key="1">
    <source>
        <dbReference type="EMBL" id="MFI6500355.1"/>
    </source>
</evidence>
<evidence type="ECO:0000313" key="2">
    <source>
        <dbReference type="Proteomes" id="UP001612741"/>
    </source>
</evidence>
<organism evidence="1 2">
    <name type="scientific">Nonomuraea typhae</name>
    <dbReference type="NCBI Taxonomy" id="2603600"/>
    <lineage>
        <taxon>Bacteria</taxon>
        <taxon>Bacillati</taxon>
        <taxon>Actinomycetota</taxon>
        <taxon>Actinomycetes</taxon>
        <taxon>Streptosporangiales</taxon>
        <taxon>Streptosporangiaceae</taxon>
        <taxon>Nonomuraea</taxon>
    </lineage>
</organism>
<name>A0ABW7YWQ1_9ACTN</name>
<dbReference type="InterPro" id="IPR036894">
    <property type="entry name" value="YbaB-like_sf"/>
</dbReference>
<dbReference type="Gene3D" id="3.30.1310.10">
    <property type="entry name" value="Nucleoid-associated protein YbaB-like domain"/>
    <property type="match status" value="1"/>
</dbReference>